<keyword evidence="4" id="KW-1185">Reference proteome</keyword>
<keyword evidence="2" id="KW-0732">Signal</keyword>
<comment type="caution">
    <text evidence="1">Lacks conserved residue(s) required for the propagation of feature annotation.</text>
</comment>
<dbReference type="CDD" id="cd00110">
    <property type="entry name" value="LamG"/>
    <property type="match status" value="1"/>
</dbReference>
<reference evidence="5" key="1">
    <citation type="submission" date="2025-08" db="UniProtKB">
        <authorList>
            <consortium name="RefSeq"/>
        </authorList>
    </citation>
    <scope>IDENTIFICATION</scope>
</reference>
<dbReference type="SUPFAM" id="SSF49899">
    <property type="entry name" value="Concanavalin A-like lectins/glucanases"/>
    <property type="match status" value="1"/>
</dbReference>
<dbReference type="GeneID" id="106011018"/>
<organism evidence="4 5">
    <name type="scientific">Aplysia californica</name>
    <name type="common">California sea hare</name>
    <dbReference type="NCBI Taxonomy" id="6500"/>
    <lineage>
        <taxon>Eukaryota</taxon>
        <taxon>Metazoa</taxon>
        <taxon>Spiralia</taxon>
        <taxon>Lophotrochozoa</taxon>
        <taxon>Mollusca</taxon>
        <taxon>Gastropoda</taxon>
        <taxon>Heterobranchia</taxon>
        <taxon>Euthyneura</taxon>
        <taxon>Tectipleura</taxon>
        <taxon>Aplysiida</taxon>
        <taxon>Aplysioidea</taxon>
        <taxon>Aplysiidae</taxon>
        <taxon>Aplysia</taxon>
    </lineage>
</organism>
<dbReference type="InterPro" id="IPR013320">
    <property type="entry name" value="ConA-like_dom_sf"/>
</dbReference>
<evidence type="ECO:0000313" key="5">
    <source>
        <dbReference type="RefSeq" id="XP_012934586.1"/>
    </source>
</evidence>
<feature type="domain" description="Laminin G" evidence="3">
    <location>
        <begin position="25"/>
        <end position="213"/>
    </location>
</feature>
<evidence type="ECO:0000313" key="4">
    <source>
        <dbReference type="Proteomes" id="UP000694888"/>
    </source>
</evidence>
<dbReference type="SMART" id="SM00282">
    <property type="entry name" value="LamG"/>
    <property type="match status" value="1"/>
</dbReference>
<dbReference type="Proteomes" id="UP000694888">
    <property type="component" value="Unplaced"/>
</dbReference>
<sequence>MELLFSIGSLLVLSTVAVANEAPEGPCFQFPGDSYIHFTPNNFINDGSVHYRLTFRTTSPNGIILYARGIQDDDEALFLREGKLAYHLYNAGPAGLGRYFGGYFQTEENVNTGDWVTVNVYRVWAVLDQTQRRFQNQTGIVVEIGDRELRHVDHLDREDIRIMPTIYVGGFREPLSDTVGFFEGQIKDIREARNGVVLEEPSLNYMSKVGRTCMIPNPQ</sequence>
<dbReference type="RefSeq" id="XP_012934586.1">
    <property type="nucleotide sequence ID" value="XM_013079132.2"/>
</dbReference>
<dbReference type="Pfam" id="PF02210">
    <property type="entry name" value="Laminin_G_2"/>
    <property type="match status" value="1"/>
</dbReference>
<gene>
    <name evidence="5" type="primary">LOC106011018</name>
</gene>
<dbReference type="PROSITE" id="PS50025">
    <property type="entry name" value="LAM_G_DOMAIN"/>
    <property type="match status" value="1"/>
</dbReference>
<accession>A0ABM0ZU92</accession>
<feature type="chain" id="PRO_5046849529" evidence="2">
    <location>
        <begin position="20"/>
        <end position="219"/>
    </location>
</feature>
<proteinExistence type="predicted"/>
<dbReference type="Gene3D" id="2.60.120.200">
    <property type="match status" value="1"/>
</dbReference>
<evidence type="ECO:0000256" key="1">
    <source>
        <dbReference type="PROSITE-ProRule" id="PRU00122"/>
    </source>
</evidence>
<evidence type="ECO:0000256" key="2">
    <source>
        <dbReference type="SAM" id="SignalP"/>
    </source>
</evidence>
<evidence type="ECO:0000259" key="3">
    <source>
        <dbReference type="PROSITE" id="PS50025"/>
    </source>
</evidence>
<dbReference type="InterPro" id="IPR001791">
    <property type="entry name" value="Laminin_G"/>
</dbReference>
<protein>
    <submittedName>
        <fullName evidence="5">Laminin subunit alpha</fullName>
    </submittedName>
</protein>
<feature type="signal peptide" evidence="2">
    <location>
        <begin position="1"/>
        <end position="19"/>
    </location>
</feature>
<name>A0ABM0ZU92_APLCA</name>